<evidence type="ECO:0000256" key="1">
    <source>
        <dbReference type="SAM" id="MobiDB-lite"/>
    </source>
</evidence>
<sequence length="383" mass="40724">MYSKATKVRLALFLVIAVVGIGYTGANYVGLNRVFGSSGYTIRVPMPESGGLFVNSEATYRGVAVGRVTAIDLTDDGIEARVHVDADAPDIPSDTKAVVANRSAVGEQYLDLRPVTEDGPYLADGSVIPRGRTQLPPAPESLLVNLDRLVTSVPTDSLRTVVDELGTAFNGTGDDLQRLLDNGDTLIRAADENLPQTTGLLANGNRVLATQQEQDANIRTMSTGLRELAGQLRKSDGDVRTVIRDAPKASNEINALLRDSANDFGLVTANLLSTSQVLKVRTDAVEQMLVALPVISAFTKNLAPDDTGHLAVVLNFGNPPNCQKGYEVTERRPASDTTDKPVDPNIRCAEPPGSPTGVRGSQNVPRQPVPEPAQAPPPLVFGE</sequence>
<gene>
    <name evidence="4" type="ORF">GIY23_13180</name>
</gene>
<feature type="domain" description="Mammalian cell entry C-terminal" evidence="3">
    <location>
        <begin position="121"/>
        <end position="290"/>
    </location>
</feature>
<evidence type="ECO:0000313" key="5">
    <source>
        <dbReference type="Proteomes" id="UP000371041"/>
    </source>
</evidence>
<dbReference type="Proteomes" id="UP000371041">
    <property type="component" value="Chromosome"/>
</dbReference>
<dbReference type="InterPro" id="IPR024516">
    <property type="entry name" value="Mce_C"/>
</dbReference>
<name>A0A5Q3Q6V4_9PSEU</name>
<dbReference type="InterPro" id="IPR005693">
    <property type="entry name" value="Mce"/>
</dbReference>
<evidence type="ECO:0000259" key="2">
    <source>
        <dbReference type="Pfam" id="PF02470"/>
    </source>
</evidence>
<proteinExistence type="predicted"/>
<feature type="compositionally biased region" description="Basic and acidic residues" evidence="1">
    <location>
        <begin position="327"/>
        <end position="342"/>
    </location>
</feature>
<dbReference type="EMBL" id="CP045929">
    <property type="protein sequence ID" value="QGK70348.1"/>
    <property type="molecule type" value="Genomic_DNA"/>
</dbReference>
<dbReference type="Pfam" id="PF02470">
    <property type="entry name" value="MlaD"/>
    <property type="match status" value="1"/>
</dbReference>
<accession>A0A5Q3Q6V4</accession>
<dbReference type="KEGG" id="sace:GIY23_13180"/>
<dbReference type="PANTHER" id="PTHR33371:SF16">
    <property type="entry name" value="MCE-FAMILY PROTEIN MCE3F"/>
    <property type="match status" value="1"/>
</dbReference>
<evidence type="ECO:0000259" key="3">
    <source>
        <dbReference type="Pfam" id="PF11887"/>
    </source>
</evidence>
<dbReference type="NCBIfam" id="TIGR00996">
    <property type="entry name" value="Mtu_fam_mce"/>
    <property type="match status" value="1"/>
</dbReference>
<dbReference type="RefSeq" id="WP_154076932.1">
    <property type="nucleotide sequence ID" value="NZ_CP045929.1"/>
</dbReference>
<dbReference type="AlphaFoldDB" id="A0A5Q3Q6V4"/>
<protein>
    <submittedName>
        <fullName evidence="4">MCE family protein</fullName>
    </submittedName>
</protein>
<dbReference type="Pfam" id="PF11887">
    <property type="entry name" value="Mce4_CUP1"/>
    <property type="match status" value="1"/>
</dbReference>
<dbReference type="PANTHER" id="PTHR33371">
    <property type="entry name" value="INTERMEMBRANE PHOSPHOLIPID TRANSPORT SYSTEM BINDING PROTEIN MLAD-RELATED"/>
    <property type="match status" value="1"/>
</dbReference>
<feature type="domain" description="Mce/MlaD" evidence="2">
    <location>
        <begin position="39"/>
        <end position="114"/>
    </location>
</feature>
<evidence type="ECO:0000313" key="4">
    <source>
        <dbReference type="EMBL" id="QGK70348.1"/>
    </source>
</evidence>
<feature type="compositionally biased region" description="Pro residues" evidence="1">
    <location>
        <begin position="367"/>
        <end position="383"/>
    </location>
</feature>
<keyword evidence="5" id="KW-1185">Reference proteome</keyword>
<organism evidence="4 5">
    <name type="scientific">Allosaccharopolyspora coralli</name>
    <dbReference type="NCBI Taxonomy" id="2665642"/>
    <lineage>
        <taxon>Bacteria</taxon>
        <taxon>Bacillati</taxon>
        <taxon>Actinomycetota</taxon>
        <taxon>Actinomycetes</taxon>
        <taxon>Pseudonocardiales</taxon>
        <taxon>Pseudonocardiaceae</taxon>
        <taxon>Allosaccharopolyspora</taxon>
    </lineage>
</organism>
<feature type="region of interest" description="Disordered" evidence="1">
    <location>
        <begin position="324"/>
        <end position="383"/>
    </location>
</feature>
<dbReference type="InterPro" id="IPR003399">
    <property type="entry name" value="Mce/MlaD"/>
</dbReference>
<dbReference type="GO" id="GO:0005576">
    <property type="term" value="C:extracellular region"/>
    <property type="evidence" value="ECO:0007669"/>
    <property type="project" value="TreeGrafter"/>
</dbReference>
<reference evidence="5" key="1">
    <citation type="submission" date="2019-11" db="EMBL/GenBank/DDBJ databases">
        <title>The complete genome sequence of Saccharopolyspora sp. E2A.</title>
        <authorList>
            <person name="Zhang G."/>
        </authorList>
    </citation>
    <scope>NUCLEOTIDE SEQUENCE [LARGE SCALE GENOMIC DNA]</scope>
    <source>
        <strain evidence="5">E2A</strain>
    </source>
</reference>
<dbReference type="InterPro" id="IPR052336">
    <property type="entry name" value="MlaD_Phospholipid_Transporter"/>
</dbReference>